<accession>A0ABY8L0V8</accession>
<dbReference type="Proteomes" id="UP001232001">
    <property type="component" value="Chromosome"/>
</dbReference>
<organism evidence="2 3">
    <name type="scientific">Tenacibaculum tangerinum</name>
    <dbReference type="NCBI Taxonomy" id="3038772"/>
    <lineage>
        <taxon>Bacteria</taxon>
        <taxon>Pseudomonadati</taxon>
        <taxon>Bacteroidota</taxon>
        <taxon>Flavobacteriia</taxon>
        <taxon>Flavobacteriales</taxon>
        <taxon>Flavobacteriaceae</taxon>
        <taxon>Tenacibaculum</taxon>
    </lineage>
</organism>
<evidence type="ECO:0000313" key="3">
    <source>
        <dbReference type="Proteomes" id="UP001232001"/>
    </source>
</evidence>
<proteinExistence type="predicted"/>
<evidence type="ECO:0000256" key="1">
    <source>
        <dbReference type="SAM" id="SignalP"/>
    </source>
</evidence>
<dbReference type="RefSeq" id="WP_279650991.1">
    <property type="nucleotide sequence ID" value="NZ_CP122539.1"/>
</dbReference>
<gene>
    <name evidence="2" type="ORF">P8625_13640</name>
</gene>
<dbReference type="EMBL" id="CP122539">
    <property type="protein sequence ID" value="WGH75101.1"/>
    <property type="molecule type" value="Genomic_DNA"/>
</dbReference>
<evidence type="ECO:0000313" key="2">
    <source>
        <dbReference type="EMBL" id="WGH75101.1"/>
    </source>
</evidence>
<name>A0ABY8L0V8_9FLAO</name>
<keyword evidence="3" id="KW-1185">Reference proteome</keyword>
<reference evidence="2 3" key="1">
    <citation type="submission" date="2023-04" db="EMBL/GenBank/DDBJ databases">
        <title>Tenacibaculum tangerinum sp. nov., isolated from sea tidal flat of South Korea.</title>
        <authorList>
            <person name="Lee S.H."/>
            <person name="Kim J.-J."/>
        </authorList>
    </citation>
    <scope>NUCLEOTIDE SEQUENCE [LARGE SCALE GENOMIC DNA]</scope>
    <source>
        <strain evidence="2 3">GRR-S3-23</strain>
    </source>
</reference>
<feature type="signal peptide" evidence="1">
    <location>
        <begin position="1"/>
        <end position="24"/>
    </location>
</feature>
<protein>
    <recommendedName>
        <fullName evidence="4">Lipocalin-like domain-containing protein</fullName>
    </recommendedName>
</protein>
<sequence>MKKIRTILKIAIVLIVSITLQSCSSNDESDVQNPETYIRFTINDTNYEFKDIITAESTSITLNGNNGEGFSNAGDTQIALWLPLALSNGTFEVEGGFSADYQIAFTSNSLAFDFDFANSGTITVTKSTGEYIEGTFSASITNDDDVTITLTNGAFKAFGIE</sequence>
<feature type="chain" id="PRO_5045151332" description="Lipocalin-like domain-containing protein" evidence="1">
    <location>
        <begin position="25"/>
        <end position="161"/>
    </location>
</feature>
<dbReference type="PROSITE" id="PS51257">
    <property type="entry name" value="PROKAR_LIPOPROTEIN"/>
    <property type="match status" value="1"/>
</dbReference>
<evidence type="ECO:0008006" key="4">
    <source>
        <dbReference type="Google" id="ProtNLM"/>
    </source>
</evidence>
<keyword evidence="1" id="KW-0732">Signal</keyword>